<dbReference type="RefSeq" id="WP_182935501.1">
    <property type="nucleotide sequence ID" value="NZ_AP021927.1"/>
</dbReference>
<dbReference type="AlphaFoldDB" id="A0A6S4TCW7"/>
<protein>
    <recommendedName>
        <fullName evidence="3">HNH endonuclease</fullName>
    </recommendedName>
</protein>
<dbReference type="Proteomes" id="UP000515756">
    <property type="component" value="Chromosome"/>
</dbReference>
<sequence length="223" mass="25656">MFNVVRNEPAPASLANKVKYDSQDVWDALSRVFHKKCYICETKEPQDINVEHFFPHQGDENLKFDWNNLYFSCGRCNNIKLAKYDDLIDCCDTNVDVLRAIKHVPPVTPYAKKLKIEAQLNNAKTNLTSELLDKIFNSTHTPNKTVSASFLRKKVFSQYNLLLDLLDEYYSDTVLPQEKEIALERMKLLVKPSAPYSAFLSWCILEDDELGPLLNDCTDLVIT</sequence>
<proteinExistence type="predicted"/>
<reference evidence="1 2" key="1">
    <citation type="submission" date="2019-12" db="EMBL/GenBank/DDBJ databases">
        <title>complete genome sequences of Aeromonas caviae str. WP2-W18-ESBL-01 isolated from wastewater treatment plant effluent.</title>
        <authorList>
            <person name="Sekizuka T."/>
            <person name="Itokawa K."/>
            <person name="Yatsu K."/>
            <person name="Inamine Y."/>
            <person name="Kuroda M."/>
        </authorList>
    </citation>
    <scope>NUCLEOTIDE SEQUENCE [LARGE SCALE GENOMIC DNA]</scope>
    <source>
        <strain evidence="1 2">WP2-W18-ESBL-01</strain>
    </source>
</reference>
<name>A0A6S4TCW7_AERCA</name>
<accession>A0A6S4TCW7</accession>
<dbReference type="Gene3D" id="1.10.30.50">
    <property type="match status" value="1"/>
</dbReference>
<evidence type="ECO:0000313" key="2">
    <source>
        <dbReference type="Proteomes" id="UP000515756"/>
    </source>
</evidence>
<dbReference type="EMBL" id="AP021927">
    <property type="protein sequence ID" value="BBQ32396.1"/>
    <property type="molecule type" value="Genomic_DNA"/>
</dbReference>
<evidence type="ECO:0008006" key="3">
    <source>
        <dbReference type="Google" id="ProtNLM"/>
    </source>
</evidence>
<gene>
    <name evidence="1" type="ORF">WP2W18E01_39780</name>
</gene>
<organism evidence="1 2">
    <name type="scientific">Aeromonas caviae</name>
    <name type="common">Aeromonas punctata</name>
    <dbReference type="NCBI Taxonomy" id="648"/>
    <lineage>
        <taxon>Bacteria</taxon>
        <taxon>Pseudomonadati</taxon>
        <taxon>Pseudomonadota</taxon>
        <taxon>Gammaproteobacteria</taxon>
        <taxon>Aeromonadales</taxon>
        <taxon>Aeromonadaceae</taxon>
        <taxon>Aeromonas</taxon>
    </lineage>
</organism>
<evidence type="ECO:0000313" key="1">
    <source>
        <dbReference type="EMBL" id="BBQ32396.1"/>
    </source>
</evidence>